<feature type="compositionally biased region" description="Polar residues" evidence="1">
    <location>
        <begin position="1"/>
        <end position="15"/>
    </location>
</feature>
<dbReference type="EMBL" id="JXJN01015734">
    <property type="status" value="NOT_ANNOTATED_CDS"/>
    <property type="molecule type" value="Genomic_DNA"/>
</dbReference>
<evidence type="ECO:0000313" key="2">
    <source>
        <dbReference type="EnsemblMetazoa" id="GPPI032563-PA"/>
    </source>
</evidence>
<dbReference type="Proteomes" id="UP000092460">
    <property type="component" value="Unassembled WGS sequence"/>
</dbReference>
<dbReference type="VEuPathDB" id="VectorBase:GPPI032563"/>
<keyword evidence="3" id="KW-1185">Reference proteome</keyword>
<name>A0A1B0BJY7_9MUSC</name>
<proteinExistence type="predicted"/>
<reference evidence="2" key="2">
    <citation type="submission" date="2020-05" db="UniProtKB">
        <authorList>
            <consortium name="EnsemblMetazoa"/>
        </authorList>
    </citation>
    <scope>IDENTIFICATION</scope>
    <source>
        <strain evidence="2">IAEA</strain>
    </source>
</reference>
<reference evidence="3" key="1">
    <citation type="submission" date="2015-01" db="EMBL/GenBank/DDBJ databases">
        <authorList>
            <person name="Aksoy S."/>
            <person name="Warren W."/>
            <person name="Wilson R.K."/>
        </authorList>
    </citation>
    <scope>NUCLEOTIDE SEQUENCE [LARGE SCALE GENOMIC DNA]</scope>
    <source>
        <strain evidence="3">IAEA</strain>
    </source>
</reference>
<organism evidence="2 3">
    <name type="scientific">Glossina palpalis gambiensis</name>
    <dbReference type="NCBI Taxonomy" id="67801"/>
    <lineage>
        <taxon>Eukaryota</taxon>
        <taxon>Metazoa</taxon>
        <taxon>Ecdysozoa</taxon>
        <taxon>Arthropoda</taxon>
        <taxon>Hexapoda</taxon>
        <taxon>Insecta</taxon>
        <taxon>Pterygota</taxon>
        <taxon>Neoptera</taxon>
        <taxon>Endopterygota</taxon>
        <taxon>Diptera</taxon>
        <taxon>Brachycera</taxon>
        <taxon>Muscomorpha</taxon>
        <taxon>Hippoboscoidea</taxon>
        <taxon>Glossinidae</taxon>
        <taxon>Glossina</taxon>
    </lineage>
</organism>
<dbReference type="AlphaFoldDB" id="A0A1B0BJY7"/>
<dbReference type="STRING" id="67801.A0A1B0BJY7"/>
<evidence type="ECO:0000313" key="3">
    <source>
        <dbReference type="Proteomes" id="UP000092460"/>
    </source>
</evidence>
<evidence type="ECO:0000256" key="1">
    <source>
        <dbReference type="SAM" id="MobiDB-lite"/>
    </source>
</evidence>
<sequence length="123" mass="13369">MSDKSFNSKTFNSKCENQHKQQNDNYFKRGSDELLSQAAIMAPASDNNNQDLATKKAKLETSTVLGGVGTQVNLSIITVCLGEIKSSIGIGIDIVCNAVVVHLQSTVAIYYTSTEKSSTFRFL</sequence>
<accession>A0A1B0BJY7</accession>
<protein>
    <submittedName>
        <fullName evidence="2">Uncharacterized protein</fullName>
    </submittedName>
</protein>
<dbReference type="EMBL" id="JXJN01015735">
    <property type="status" value="NOT_ANNOTATED_CDS"/>
    <property type="molecule type" value="Genomic_DNA"/>
</dbReference>
<dbReference type="EnsemblMetazoa" id="GPPI032563-RA">
    <property type="protein sequence ID" value="GPPI032563-PA"/>
    <property type="gene ID" value="GPPI032563"/>
</dbReference>
<feature type="region of interest" description="Disordered" evidence="1">
    <location>
        <begin position="1"/>
        <end position="23"/>
    </location>
</feature>